<name>A0A8J6PAP1_9FLAO</name>
<feature type="transmembrane region" description="Helical" evidence="1">
    <location>
        <begin position="256"/>
        <end position="273"/>
    </location>
</feature>
<keyword evidence="1" id="KW-1133">Transmembrane helix</keyword>
<feature type="transmembrane region" description="Helical" evidence="1">
    <location>
        <begin position="199"/>
        <end position="219"/>
    </location>
</feature>
<organism evidence="2 3">
    <name type="scientific">Taishania pollutisoli</name>
    <dbReference type="NCBI Taxonomy" id="2766479"/>
    <lineage>
        <taxon>Bacteria</taxon>
        <taxon>Pseudomonadati</taxon>
        <taxon>Bacteroidota</taxon>
        <taxon>Flavobacteriia</taxon>
        <taxon>Flavobacteriales</taxon>
        <taxon>Crocinitomicaceae</taxon>
        <taxon>Taishania</taxon>
    </lineage>
</organism>
<feature type="transmembrane region" description="Helical" evidence="1">
    <location>
        <begin position="338"/>
        <end position="357"/>
    </location>
</feature>
<comment type="caution">
    <text evidence="2">The sequence shown here is derived from an EMBL/GenBank/DDBJ whole genome shotgun (WGS) entry which is preliminary data.</text>
</comment>
<keyword evidence="1" id="KW-0812">Transmembrane</keyword>
<feature type="transmembrane region" description="Helical" evidence="1">
    <location>
        <begin position="72"/>
        <end position="89"/>
    </location>
</feature>
<evidence type="ECO:0000313" key="3">
    <source>
        <dbReference type="Proteomes" id="UP000652681"/>
    </source>
</evidence>
<feature type="transmembrane region" description="Helical" evidence="1">
    <location>
        <begin position="101"/>
        <end position="119"/>
    </location>
</feature>
<keyword evidence="1" id="KW-0472">Membrane</keyword>
<sequence length="461" mass="53228">MNKSVQTSYYFIFLFVFTYVIIRAAVLGITHDEALTYQIINGDEAYRATANNHWLNTQLSTVVTSLFGAKEFFLRLPNVLFFVVFWWFLYRIAKQFVSSSYMQLTLLFFLCCNPFLLDFFSLCRGYGISVACSVASVYYLLKIVNLQERATGRDYLLTSLFSVFALSANLNTLNYFLIAQGVLLVFFIRWQLQNRLKWILILSVICVASLYISLEQLFFLKNKNELYFGTNRFISTIDNVLYSGFYTLNPFRGIEFMRYALFSVLLIACFAAIRNRKLYSVGTVLLIVVFLIVSGLILEHYLFDALYPTNRTSLYMYPILVLAIVLNLDAIRSKITNLLLLTCSVAYVFINLSAINFSKTVTWAEDQHVKQAVLRVKKDIQDREQHTLSASWIYKPIINYYRREYGIPVTPVVADGVTNESEYIITQQFVPLGEGITIDGTHILLDHRQECGLALRKRKNK</sequence>
<keyword evidence="3" id="KW-1185">Reference proteome</keyword>
<feature type="transmembrane region" description="Helical" evidence="1">
    <location>
        <begin position="314"/>
        <end position="331"/>
    </location>
</feature>
<evidence type="ECO:0000256" key="1">
    <source>
        <dbReference type="SAM" id="Phobius"/>
    </source>
</evidence>
<feature type="transmembrane region" description="Helical" evidence="1">
    <location>
        <begin position="280"/>
        <end position="302"/>
    </location>
</feature>
<feature type="transmembrane region" description="Helical" evidence="1">
    <location>
        <begin position="9"/>
        <end position="29"/>
    </location>
</feature>
<dbReference type="RefSeq" id="WP_216714594.1">
    <property type="nucleotide sequence ID" value="NZ_JACVEL010000011.1"/>
</dbReference>
<dbReference type="EMBL" id="JACVEL010000011">
    <property type="protein sequence ID" value="MBC9813501.1"/>
    <property type="molecule type" value="Genomic_DNA"/>
</dbReference>
<protein>
    <submittedName>
        <fullName evidence="2">Uncharacterized protein</fullName>
    </submittedName>
</protein>
<reference evidence="2" key="1">
    <citation type="submission" date="2020-09" db="EMBL/GenBank/DDBJ databases">
        <title>Taishania pollutisoli gen. nov., sp. nov., Isolated from Tetrabromobisphenol A-Contaminated Soil.</title>
        <authorList>
            <person name="Chen Q."/>
        </authorList>
    </citation>
    <scope>NUCLEOTIDE SEQUENCE</scope>
    <source>
        <strain evidence="2">CZZ-1</strain>
    </source>
</reference>
<evidence type="ECO:0000313" key="2">
    <source>
        <dbReference type="EMBL" id="MBC9813501.1"/>
    </source>
</evidence>
<gene>
    <name evidence="2" type="ORF">H9Y05_13570</name>
</gene>
<dbReference type="AlphaFoldDB" id="A0A8J6PAP1"/>
<feature type="transmembrane region" description="Helical" evidence="1">
    <location>
        <begin position="175"/>
        <end position="192"/>
    </location>
</feature>
<dbReference type="Proteomes" id="UP000652681">
    <property type="component" value="Unassembled WGS sequence"/>
</dbReference>
<accession>A0A8J6PAP1</accession>
<proteinExistence type="predicted"/>